<dbReference type="EMBL" id="FPAI01000023">
    <property type="protein sequence ID" value="SFS98067.1"/>
    <property type="molecule type" value="Genomic_DNA"/>
</dbReference>
<name>A0A1I6U9X3_9BACI</name>
<gene>
    <name evidence="2" type="ORF">SAMN05421668_12336</name>
</gene>
<evidence type="ECO:0000313" key="2">
    <source>
        <dbReference type="EMBL" id="SFS98067.1"/>
    </source>
</evidence>
<sequence>MRILMINGTFYTMVDFEDTVEAIVIESGNILYAGNRQEAESYIESTDKIIDLQGATVFPGFVDNHVHLVWLGEKLDRLDLSGIQSRQAVLEAIEKKVKTLQPGEWLIAEGFNDNQWDDTRIIDRLELDAISTKHPIVLTRVCRHALVANQLAITLAGITRETPTPIGGYIGKDDSGRLTGYFKDTAQELIKRSEPEKDVAYLKRMIGLSIDHLVSKGLVGGDTEDLSYFGPESYKKVTAAFKAHIQENRTPFKTHALVHHDVLTDYLSDPSKSQALSYYTFGAMKIFVDGAFGGRTAWLNAPYSDDDTTSGLYIHEEAELEALIKTARKHHLALAAHTIGDRAIETLVKLLKQYPSTSSLPDRVIHASLVSDKAIGLMQDVPIVLDVQPLFVSSDFPWIIDRVGEKRARQLYRFNTLTQSGIPILGSSDGPIEDVSPLKGIAAFVNRRPIYDEKSYTKEEALTVYQAIESYTKKSAIATHTEATRGQIKTGYAADFTILAANPFHVNTDDLADIAVDMTIIDGNIVYRHPAL</sequence>
<dbReference type="STRING" id="306541.SAMN05421668_12336"/>
<organism evidence="2 3">
    <name type="scientific">Halolactibacillus miurensis</name>
    <dbReference type="NCBI Taxonomy" id="306541"/>
    <lineage>
        <taxon>Bacteria</taxon>
        <taxon>Bacillati</taxon>
        <taxon>Bacillota</taxon>
        <taxon>Bacilli</taxon>
        <taxon>Bacillales</taxon>
        <taxon>Bacillaceae</taxon>
        <taxon>Halolactibacillus</taxon>
    </lineage>
</organism>
<dbReference type="PANTHER" id="PTHR22642:SF2">
    <property type="entry name" value="PROTEIN LONG AFTER FAR-RED 3"/>
    <property type="match status" value="1"/>
</dbReference>
<dbReference type="CDD" id="cd01300">
    <property type="entry name" value="YtcJ_like"/>
    <property type="match status" value="1"/>
</dbReference>
<dbReference type="Gene3D" id="3.10.310.70">
    <property type="match status" value="1"/>
</dbReference>
<dbReference type="Gene3D" id="3.20.20.140">
    <property type="entry name" value="Metal-dependent hydrolases"/>
    <property type="match status" value="1"/>
</dbReference>
<dbReference type="Proteomes" id="UP000199139">
    <property type="component" value="Unassembled WGS sequence"/>
</dbReference>
<dbReference type="InterPro" id="IPR011059">
    <property type="entry name" value="Metal-dep_hydrolase_composite"/>
</dbReference>
<feature type="domain" description="Amidohydrolase 3" evidence="1">
    <location>
        <begin position="48"/>
        <end position="527"/>
    </location>
</feature>
<dbReference type="AlphaFoldDB" id="A0A1I6U9X3"/>
<dbReference type="OrthoDB" id="9767366at2"/>
<dbReference type="PANTHER" id="PTHR22642">
    <property type="entry name" value="IMIDAZOLONEPROPIONASE"/>
    <property type="match status" value="1"/>
</dbReference>
<reference evidence="2 3" key="1">
    <citation type="submission" date="2016-10" db="EMBL/GenBank/DDBJ databases">
        <authorList>
            <person name="de Groot N.N."/>
        </authorList>
    </citation>
    <scope>NUCLEOTIDE SEQUENCE [LARGE SCALE GENOMIC DNA]</scope>
    <source>
        <strain evidence="2 3">DSM 17074</strain>
    </source>
</reference>
<dbReference type="Gene3D" id="2.30.40.10">
    <property type="entry name" value="Urease, subunit C, domain 1"/>
    <property type="match status" value="1"/>
</dbReference>
<dbReference type="InterPro" id="IPR033932">
    <property type="entry name" value="YtcJ-like"/>
</dbReference>
<accession>A0A1I6U9X3</accession>
<dbReference type="RefSeq" id="WP_082394452.1">
    <property type="nucleotide sequence ID" value="NZ_BJWJ01000022.1"/>
</dbReference>
<dbReference type="SUPFAM" id="SSF51556">
    <property type="entry name" value="Metallo-dependent hydrolases"/>
    <property type="match status" value="1"/>
</dbReference>
<dbReference type="SUPFAM" id="SSF51338">
    <property type="entry name" value="Composite domain of metallo-dependent hydrolases"/>
    <property type="match status" value="1"/>
</dbReference>
<protein>
    <recommendedName>
        <fullName evidence="1">Amidohydrolase 3 domain-containing protein</fullName>
    </recommendedName>
</protein>
<dbReference type="Pfam" id="PF07969">
    <property type="entry name" value="Amidohydro_3"/>
    <property type="match status" value="1"/>
</dbReference>
<evidence type="ECO:0000313" key="3">
    <source>
        <dbReference type="Proteomes" id="UP000199139"/>
    </source>
</evidence>
<dbReference type="GO" id="GO:0016810">
    <property type="term" value="F:hydrolase activity, acting on carbon-nitrogen (but not peptide) bonds"/>
    <property type="evidence" value="ECO:0007669"/>
    <property type="project" value="InterPro"/>
</dbReference>
<proteinExistence type="predicted"/>
<dbReference type="InterPro" id="IPR032466">
    <property type="entry name" value="Metal_Hydrolase"/>
</dbReference>
<dbReference type="InterPro" id="IPR013108">
    <property type="entry name" value="Amidohydro_3"/>
</dbReference>
<evidence type="ECO:0000259" key="1">
    <source>
        <dbReference type="Pfam" id="PF07969"/>
    </source>
</evidence>